<evidence type="ECO:0000313" key="2">
    <source>
        <dbReference type="Proteomes" id="UP000827872"/>
    </source>
</evidence>
<name>A0ACB8GCB6_9SAUR</name>
<sequence>MYLLGLNCWFIFTHQQYYLTVVREEGCLTEFPLMASFLQTADWHNSCFSSGALCLHPWKMCKHIVGSRALFSDQRLASWDFFLHLINEIFEFSFEPRTFHNAYCIIKCLCFMLMPVQFPSLLKDSFSYGMESCGSEMHKPYSRLAPDLGKVTTYDFSSSTSWSHGYITVGLENSQERQVQFLPRATILAGNRRLPLII</sequence>
<accession>A0ACB8GCB6</accession>
<dbReference type="EMBL" id="CM037614">
    <property type="protein sequence ID" value="KAH8017125.1"/>
    <property type="molecule type" value="Genomic_DNA"/>
</dbReference>
<proteinExistence type="predicted"/>
<protein>
    <submittedName>
        <fullName evidence="1">Uncharacterized protein</fullName>
    </submittedName>
</protein>
<organism evidence="1 2">
    <name type="scientific">Sphaerodactylus townsendi</name>
    <dbReference type="NCBI Taxonomy" id="933632"/>
    <lineage>
        <taxon>Eukaryota</taxon>
        <taxon>Metazoa</taxon>
        <taxon>Chordata</taxon>
        <taxon>Craniata</taxon>
        <taxon>Vertebrata</taxon>
        <taxon>Euteleostomi</taxon>
        <taxon>Lepidosauria</taxon>
        <taxon>Squamata</taxon>
        <taxon>Bifurcata</taxon>
        <taxon>Gekkota</taxon>
        <taxon>Sphaerodactylidae</taxon>
        <taxon>Sphaerodactylus</taxon>
    </lineage>
</organism>
<reference evidence="1" key="1">
    <citation type="submission" date="2021-08" db="EMBL/GenBank/DDBJ databases">
        <title>The first chromosome-level gecko genome reveals the dynamic sex chromosomes of Neotropical dwarf geckos (Sphaerodactylidae: Sphaerodactylus).</title>
        <authorList>
            <person name="Pinto B.J."/>
            <person name="Keating S.E."/>
            <person name="Gamble T."/>
        </authorList>
    </citation>
    <scope>NUCLEOTIDE SEQUENCE</scope>
    <source>
        <strain evidence="1">TG3544</strain>
    </source>
</reference>
<dbReference type="Proteomes" id="UP000827872">
    <property type="component" value="Linkage Group LG01"/>
</dbReference>
<keyword evidence="2" id="KW-1185">Reference proteome</keyword>
<evidence type="ECO:0000313" key="1">
    <source>
        <dbReference type="EMBL" id="KAH8017125.1"/>
    </source>
</evidence>
<comment type="caution">
    <text evidence="1">The sequence shown here is derived from an EMBL/GenBank/DDBJ whole genome shotgun (WGS) entry which is preliminary data.</text>
</comment>
<gene>
    <name evidence="1" type="ORF">K3G42_026407</name>
</gene>